<name>A0A2B4R950_STYPI</name>
<comment type="caution">
    <text evidence="2">The sequence shown here is derived from an EMBL/GenBank/DDBJ whole genome shotgun (WGS) entry which is preliminary data.</text>
</comment>
<dbReference type="AlphaFoldDB" id="A0A2B4R950"/>
<feature type="compositionally biased region" description="Polar residues" evidence="1">
    <location>
        <begin position="228"/>
        <end position="247"/>
    </location>
</feature>
<dbReference type="OrthoDB" id="5961134at2759"/>
<proteinExistence type="predicted"/>
<protein>
    <recommendedName>
        <fullName evidence="4">HECT domain-containing protein</fullName>
    </recommendedName>
</protein>
<gene>
    <name evidence="2" type="ORF">AWC38_SpisGene20936</name>
</gene>
<sequence>MPLQELEVQFKTRKNLRLTLKTLCLFLLFRSTFYHKTCQFPIHQETIQEKAGPSTIPSAVELKYVKSSRSVKSFAEYKTAKGKQWNSKVKGGKAKGTKTSATDQEVLIYIGLLEWNKKENVLKPKRGKKVALKYFNPCNSSLVCQKAEEKWKAYCRNLYEESQTYLLLYEDGKHVLFLLGTSELFSLKRYQEEIGKDYNRILLYLRTTEDCNNTLDNDDDEKQERSHSLAQQEMGTEQSTSGQSATETMLTDHVSVVKELSTRVDNTGQFFMVVQRASSFTRRLKLWQRKAKRTSPEKCLRVHFTGEDGIDSGAMSKLFLAQVILDVGHIVFAGGTPVNSTYNVQNGYFQSFSKIVAVSLAQGGPPPCFLEECVYNTLVNPETDLKMPH</sequence>
<organism evidence="2 3">
    <name type="scientific">Stylophora pistillata</name>
    <name type="common">Smooth cauliflower coral</name>
    <dbReference type="NCBI Taxonomy" id="50429"/>
    <lineage>
        <taxon>Eukaryota</taxon>
        <taxon>Metazoa</taxon>
        <taxon>Cnidaria</taxon>
        <taxon>Anthozoa</taxon>
        <taxon>Hexacorallia</taxon>
        <taxon>Scleractinia</taxon>
        <taxon>Astrocoeniina</taxon>
        <taxon>Pocilloporidae</taxon>
        <taxon>Stylophora</taxon>
    </lineage>
</organism>
<keyword evidence="3" id="KW-1185">Reference proteome</keyword>
<dbReference type="EMBL" id="LSMT01000716">
    <property type="protein sequence ID" value="PFX14874.1"/>
    <property type="molecule type" value="Genomic_DNA"/>
</dbReference>
<dbReference type="GO" id="GO:0004842">
    <property type="term" value="F:ubiquitin-protein transferase activity"/>
    <property type="evidence" value="ECO:0007669"/>
    <property type="project" value="InterPro"/>
</dbReference>
<feature type="region of interest" description="Disordered" evidence="1">
    <location>
        <begin position="214"/>
        <end position="247"/>
    </location>
</feature>
<accession>A0A2B4R950</accession>
<evidence type="ECO:0000313" key="2">
    <source>
        <dbReference type="EMBL" id="PFX14874.1"/>
    </source>
</evidence>
<reference evidence="3" key="1">
    <citation type="journal article" date="2017" name="bioRxiv">
        <title>Comparative analysis of the genomes of Stylophora pistillata and Acropora digitifera provides evidence for extensive differences between species of corals.</title>
        <authorList>
            <person name="Voolstra C.R."/>
            <person name="Li Y."/>
            <person name="Liew Y.J."/>
            <person name="Baumgarten S."/>
            <person name="Zoccola D."/>
            <person name="Flot J.-F."/>
            <person name="Tambutte S."/>
            <person name="Allemand D."/>
            <person name="Aranda M."/>
        </authorList>
    </citation>
    <scope>NUCLEOTIDE SEQUENCE [LARGE SCALE GENOMIC DNA]</scope>
</reference>
<dbReference type="Proteomes" id="UP000225706">
    <property type="component" value="Unassembled WGS sequence"/>
</dbReference>
<evidence type="ECO:0008006" key="4">
    <source>
        <dbReference type="Google" id="ProtNLM"/>
    </source>
</evidence>
<dbReference type="SUPFAM" id="SSF56204">
    <property type="entry name" value="Hect, E3 ligase catalytic domain"/>
    <property type="match status" value="1"/>
</dbReference>
<dbReference type="Gene3D" id="3.90.1750.10">
    <property type="entry name" value="Hect, E3 ligase catalytic domains"/>
    <property type="match status" value="1"/>
</dbReference>
<evidence type="ECO:0000313" key="3">
    <source>
        <dbReference type="Proteomes" id="UP000225706"/>
    </source>
</evidence>
<evidence type="ECO:0000256" key="1">
    <source>
        <dbReference type="SAM" id="MobiDB-lite"/>
    </source>
</evidence>
<dbReference type="InterPro" id="IPR035983">
    <property type="entry name" value="Hect_E3_ubiquitin_ligase"/>
</dbReference>